<evidence type="ECO:0000313" key="2">
    <source>
        <dbReference type="Proteomes" id="UP000316343"/>
    </source>
</evidence>
<accession>A0A547PCB8</accession>
<dbReference type="Gene3D" id="3.40.630.30">
    <property type="match status" value="1"/>
</dbReference>
<dbReference type="EMBL" id="VHJK01000001">
    <property type="protein sequence ID" value="TRD11765.1"/>
    <property type="molecule type" value="Genomic_DNA"/>
</dbReference>
<gene>
    <name evidence="1" type="ORF">FGU71_07720</name>
</gene>
<dbReference type="Proteomes" id="UP000316343">
    <property type="component" value="Unassembled WGS sequence"/>
</dbReference>
<dbReference type="OrthoDB" id="9803233at2"/>
<name>A0A547PCB8_9SPHN</name>
<keyword evidence="2" id="KW-1185">Reference proteome</keyword>
<reference evidence="1 2" key="1">
    <citation type="submission" date="2019-06" db="EMBL/GenBank/DDBJ databases">
        <title>Erythrobacter insulae sp. nov., isolated from a tidal flat.</title>
        <authorList>
            <person name="Yoon J.-H."/>
        </authorList>
    </citation>
    <scope>NUCLEOTIDE SEQUENCE [LARGE SCALE GENOMIC DNA]</scope>
    <source>
        <strain evidence="1 2">JBTF-M21</strain>
    </source>
</reference>
<proteinExistence type="predicted"/>
<evidence type="ECO:0000313" key="1">
    <source>
        <dbReference type="EMBL" id="TRD11765.1"/>
    </source>
</evidence>
<organism evidence="1 2">
    <name type="scientific">Erythrobacter insulae</name>
    <dbReference type="NCBI Taxonomy" id="2584124"/>
    <lineage>
        <taxon>Bacteria</taxon>
        <taxon>Pseudomonadati</taxon>
        <taxon>Pseudomonadota</taxon>
        <taxon>Alphaproteobacteria</taxon>
        <taxon>Sphingomonadales</taxon>
        <taxon>Erythrobacteraceae</taxon>
        <taxon>Erythrobacter/Porphyrobacter group</taxon>
        <taxon>Erythrobacter</taxon>
    </lineage>
</organism>
<comment type="caution">
    <text evidence="1">The sequence shown here is derived from an EMBL/GenBank/DDBJ whole genome shotgun (WGS) entry which is preliminary data.</text>
</comment>
<sequence>MTQFDIQPDDLSGHDALGPPCLHLIKVPEAREYTWLSLKNGRTAPFRPAVHLDEAFGFAQCRAFGDYGADEYDLCMEKHLA</sequence>
<dbReference type="AlphaFoldDB" id="A0A547PCB8"/>
<protein>
    <submittedName>
        <fullName evidence="1">Uncharacterized protein</fullName>
    </submittedName>
</protein>
<dbReference type="RefSeq" id="WP_142788038.1">
    <property type="nucleotide sequence ID" value="NZ_VHJK01000001.1"/>
</dbReference>